<comment type="caution">
    <text evidence="7">The sequence shown here is derived from an EMBL/GenBank/DDBJ whole genome shotgun (WGS) entry which is preliminary data.</text>
</comment>
<dbReference type="Proteomes" id="UP000222531">
    <property type="component" value="Unassembled WGS sequence"/>
</dbReference>
<sequence>MKTVIIGAGVSGVASALALSREHEVTVYEQADELRADGNGVLLYPNATGLLRTWGIRLDDLGVRVEALDLLSEYGETLLQMDMAAIARRYRHPVIVGKRGGVLAALAERLPAGTVQFGKQLTGIKYRTDRPRTTVVASFSDGSEVECDALIGADGHRSAVREHLLGHDPAAYCGDATWHGITALPHGFSEGDRIHSLYSHEGICVMHPVGDGQVYWAFELPWREGDTAPPGKPGGHGFGHPGVPVEGSPVENLRARFGHWTGGALPQLLETITDDDISVFPHIMHHVRPYWGDGPVTLAGDAAHVVPPRLGMGLCQALEDAWVLERAMSGPGTANERLRAYEGARWPRLRRMRTIAEVMGRRTLPAPPKLAQRIGRFVPMTAYQQLQVKRLSNYLNDDAPGTGASVHIG</sequence>
<keyword evidence="4" id="KW-0560">Oxidoreductase</keyword>
<dbReference type="SUPFAM" id="SSF51905">
    <property type="entry name" value="FAD/NAD(P)-binding domain"/>
    <property type="match status" value="1"/>
</dbReference>
<evidence type="ECO:0000259" key="6">
    <source>
        <dbReference type="Pfam" id="PF01494"/>
    </source>
</evidence>
<dbReference type="InterPro" id="IPR036188">
    <property type="entry name" value="FAD/NAD-bd_sf"/>
</dbReference>
<gene>
    <name evidence="7" type="ORF">BLA24_02585</name>
</gene>
<evidence type="ECO:0000256" key="2">
    <source>
        <dbReference type="ARBA" id="ARBA00022630"/>
    </source>
</evidence>
<evidence type="ECO:0000256" key="4">
    <source>
        <dbReference type="ARBA" id="ARBA00023002"/>
    </source>
</evidence>
<feature type="domain" description="FAD-binding" evidence="6">
    <location>
        <begin position="285"/>
        <end position="352"/>
    </location>
</feature>
<name>A0A2G1XPS7_STRCJ</name>
<dbReference type="OrthoDB" id="4568714at2"/>
<accession>A0A2G1XPS7</accession>
<comment type="cofactor">
    <cofactor evidence="1">
        <name>FAD</name>
        <dbReference type="ChEBI" id="CHEBI:57692"/>
    </cofactor>
</comment>
<dbReference type="EMBL" id="NHZO01000037">
    <property type="protein sequence ID" value="PHQ53220.1"/>
    <property type="molecule type" value="Genomic_DNA"/>
</dbReference>
<dbReference type="InterPro" id="IPR050493">
    <property type="entry name" value="FAD-dep_Monooxygenase_BioMet"/>
</dbReference>
<dbReference type="Gene3D" id="3.50.50.60">
    <property type="entry name" value="FAD/NAD(P)-binding domain"/>
    <property type="match status" value="1"/>
</dbReference>
<dbReference type="RefSeq" id="WP_099197622.1">
    <property type="nucleotide sequence ID" value="NZ_JBIRXA010000023.1"/>
</dbReference>
<dbReference type="Pfam" id="PF01494">
    <property type="entry name" value="FAD_binding_3"/>
    <property type="match status" value="2"/>
</dbReference>
<dbReference type="InterPro" id="IPR002938">
    <property type="entry name" value="FAD-bd"/>
</dbReference>
<feature type="domain" description="FAD-binding" evidence="6">
    <location>
        <begin position="2"/>
        <end position="225"/>
    </location>
</feature>
<evidence type="ECO:0000256" key="5">
    <source>
        <dbReference type="ARBA" id="ARBA00023033"/>
    </source>
</evidence>
<protein>
    <recommendedName>
        <fullName evidence="6">FAD-binding domain-containing protein</fullName>
    </recommendedName>
</protein>
<organism evidence="7 8">
    <name type="scientific">Streptomyces cinnamoneus</name>
    <name type="common">Streptoverticillium cinnamoneum</name>
    <dbReference type="NCBI Taxonomy" id="53446"/>
    <lineage>
        <taxon>Bacteria</taxon>
        <taxon>Bacillati</taxon>
        <taxon>Actinomycetota</taxon>
        <taxon>Actinomycetes</taxon>
        <taxon>Kitasatosporales</taxon>
        <taxon>Streptomycetaceae</taxon>
        <taxon>Streptomyces</taxon>
        <taxon>Streptomyces cinnamoneus group</taxon>
    </lineage>
</organism>
<keyword evidence="5" id="KW-0503">Monooxygenase</keyword>
<dbReference type="PANTHER" id="PTHR13789:SF318">
    <property type="entry name" value="GERANYLGERANYL DIPHOSPHATE REDUCTASE"/>
    <property type="match status" value="1"/>
</dbReference>
<proteinExistence type="predicted"/>
<reference evidence="7 8" key="1">
    <citation type="journal article" date="2017" name="Biochemistry">
        <title>Identification of the Biosynthetic Pathway for the Antibiotic Bicyclomycin.</title>
        <authorList>
            <person name="Patteson J."/>
            <person name="Cai W."/>
            <person name="Johnson R.A."/>
            <person name="Santa Maria K."/>
            <person name="Li B."/>
        </authorList>
    </citation>
    <scope>NUCLEOTIDE SEQUENCE [LARGE SCALE GENOMIC DNA]</scope>
    <source>
        <strain evidence="7 8">ATCC 21532</strain>
    </source>
</reference>
<dbReference type="AlphaFoldDB" id="A0A2G1XPS7"/>
<keyword evidence="8" id="KW-1185">Reference proteome</keyword>
<evidence type="ECO:0000313" key="7">
    <source>
        <dbReference type="EMBL" id="PHQ53220.1"/>
    </source>
</evidence>
<evidence type="ECO:0000256" key="3">
    <source>
        <dbReference type="ARBA" id="ARBA00022827"/>
    </source>
</evidence>
<dbReference type="PANTHER" id="PTHR13789">
    <property type="entry name" value="MONOOXYGENASE"/>
    <property type="match status" value="1"/>
</dbReference>
<evidence type="ECO:0000256" key="1">
    <source>
        <dbReference type="ARBA" id="ARBA00001974"/>
    </source>
</evidence>
<keyword evidence="3" id="KW-0274">FAD</keyword>
<dbReference type="GO" id="GO:0004497">
    <property type="term" value="F:monooxygenase activity"/>
    <property type="evidence" value="ECO:0007669"/>
    <property type="project" value="UniProtKB-KW"/>
</dbReference>
<dbReference type="GO" id="GO:0071949">
    <property type="term" value="F:FAD binding"/>
    <property type="evidence" value="ECO:0007669"/>
    <property type="project" value="InterPro"/>
</dbReference>
<evidence type="ECO:0000313" key="8">
    <source>
        <dbReference type="Proteomes" id="UP000222531"/>
    </source>
</evidence>
<keyword evidence="2" id="KW-0285">Flavoprotein</keyword>
<dbReference type="PRINTS" id="PR00420">
    <property type="entry name" value="RNGMNOXGNASE"/>
</dbReference>